<dbReference type="EMBL" id="RJKM01000001">
    <property type="protein sequence ID" value="ROP39912.1"/>
    <property type="molecule type" value="Genomic_DNA"/>
</dbReference>
<dbReference type="SUPFAM" id="SSF46894">
    <property type="entry name" value="C-terminal effector domain of the bipartite response regulators"/>
    <property type="match status" value="1"/>
</dbReference>
<dbReference type="SUPFAM" id="SSF48452">
    <property type="entry name" value="TPR-like"/>
    <property type="match status" value="2"/>
</dbReference>
<dbReference type="InterPro" id="IPR005158">
    <property type="entry name" value="BTAD"/>
</dbReference>
<protein>
    <submittedName>
        <fullName evidence="7">DNA-binding SARP family transcriptional activator</fullName>
    </submittedName>
</protein>
<reference evidence="7 8" key="1">
    <citation type="submission" date="2018-11" db="EMBL/GenBank/DDBJ databases">
        <title>Sequencing the genomes of 1000 actinobacteria strains.</title>
        <authorList>
            <person name="Klenk H.-P."/>
        </authorList>
    </citation>
    <scope>NUCLEOTIDE SEQUENCE [LARGE SCALE GENOMIC DNA]</scope>
    <source>
        <strain evidence="7 8">DSM 44231</strain>
    </source>
</reference>
<dbReference type="RefSeq" id="WP_170185200.1">
    <property type="nucleotide sequence ID" value="NZ_RJKM01000001.1"/>
</dbReference>
<evidence type="ECO:0000256" key="3">
    <source>
        <dbReference type="ARBA" id="ARBA00023125"/>
    </source>
</evidence>
<keyword evidence="4" id="KW-0804">Transcription</keyword>
<organism evidence="7 8">
    <name type="scientific">Saccharothrix texasensis</name>
    <dbReference type="NCBI Taxonomy" id="103734"/>
    <lineage>
        <taxon>Bacteria</taxon>
        <taxon>Bacillati</taxon>
        <taxon>Actinomycetota</taxon>
        <taxon>Actinomycetes</taxon>
        <taxon>Pseudonocardiales</taxon>
        <taxon>Pseudonocardiaceae</taxon>
        <taxon>Saccharothrix</taxon>
    </lineage>
</organism>
<accession>A0A3N1HCA0</accession>
<dbReference type="InterPro" id="IPR051677">
    <property type="entry name" value="AfsR-DnrI-RedD_regulator"/>
</dbReference>
<dbReference type="SUPFAM" id="SSF52540">
    <property type="entry name" value="P-loop containing nucleoside triphosphate hydrolases"/>
    <property type="match status" value="1"/>
</dbReference>
<dbReference type="Pfam" id="PF00486">
    <property type="entry name" value="Trans_reg_C"/>
    <property type="match status" value="1"/>
</dbReference>
<dbReference type="SMART" id="SM00028">
    <property type="entry name" value="TPR"/>
    <property type="match status" value="6"/>
</dbReference>
<comment type="caution">
    <text evidence="7">The sequence shown here is derived from an EMBL/GenBank/DDBJ whole genome shotgun (WGS) entry which is preliminary data.</text>
</comment>
<evidence type="ECO:0000256" key="4">
    <source>
        <dbReference type="ARBA" id="ARBA00023163"/>
    </source>
</evidence>
<dbReference type="InterPro" id="IPR016032">
    <property type="entry name" value="Sig_transdc_resp-reg_C-effctor"/>
</dbReference>
<dbReference type="Gene3D" id="1.25.40.10">
    <property type="entry name" value="Tetratricopeptide repeat domain"/>
    <property type="match status" value="2"/>
</dbReference>
<dbReference type="GO" id="GO:0006355">
    <property type="term" value="P:regulation of DNA-templated transcription"/>
    <property type="evidence" value="ECO:0007669"/>
    <property type="project" value="InterPro"/>
</dbReference>
<evidence type="ECO:0000259" key="6">
    <source>
        <dbReference type="PROSITE" id="PS51755"/>
    </source>
</evidence>
<dbReference type="InterPro" id="IPR011990">
    <property type="entry name" value="TPR-like_helical_dom_sf"/>
</dbReference>
<dbReference type="Gene3D" id="1.10.10.10">
    <property type="entry name" value="Winged helix-like DNA-binding domain superfamily/Winged helix DNA-binding domain"/>
    <property type="match status" value="1"/>
</dbReference>
<dbReference type="InterPro" id="IPR027417">
    <property type="entry name" value="P-loop_NTPase"/>
</dbReference>
<dbReference type="PROSITE" id="PS51755">
    <property type="entry name" value="OMPR_PHOB"/>
    <property type="match status" value="1"/>
</dbReference>
<dbReference type="InterPro" id="IPR036388">
    <property type="entry name" value="WH-like_DNA-bd_sf"/>
</dbReference>
<dbReference type="PANTHER" id="PTHR35807:SF1">
    <property type="entry name" value="TRANSCRIPTIONAL REGULATOR REDD"/>
    <property type="match status" value="1"/>
</dbReference>
<dbReference type="SMART" id="SM01043">
    <property type="entry name" value="BTAD"/>
    <property type="match status" value="1"/>
</dbReference>
<evidence type="ECO:0000313" key="7">
    <source>
        <dbReference type="EMBL" id="ROP39912.1"/>
    </source>
</evidence>
<dbReference type="InterPro" id="IPR001867">
    <property type="entry name" value="OmpR/PhoB-type_DNA-bd"/>
</dbReference>
<sequence>MIGFNVLGPLEVRHGDVPVPIPAGRARVLLAILLLRANQPVTADELVDRLWDGGAPNPDRAKATLQMVVRRLRQALGEANVVRTTTKGYVAEVPPGSLDLHVFRELADQGRSAEALELWRGDPLSDVESDWLHREHVVPLLEERLDVLVRRIDADLDAGRTDGLVAELRSLTRRHPLSERLWARLMRALYRSGRQAEALAAYREVREALADELGVDPSAELQDLFSRMLRAEDVATRAPAPRQLPPDVAGFAGRLPQLSELDDAVSSAAGSVVIVAVTGSAGIGKTALAVRWAHRARPVFPDGQLFANLRGYDPAGPVRPEQVLARFLRALDVAAERIPEGLDELVALYRSLVADRRFLVVLDNAASAEQVRPLLPGTASSLVVVTSRNELRGLSALDGARALRLDVLAPEESAGLLRAAVPEADPADLAELARLCGHLPLALRIAVANAAAHGLGPYLAALRGGDRVARLAVEDDPQAAVRTAFDLSHRALDGPARRVFRLLGVVPGADFDRDAVADLTGAGDDAGRVLDRLAAANLVQHDGQGRYGLHDLVREYARGLVGEAEAAEGRARLCRGYLRRVVSASALLYPHAPHTTGEEEVDPGPFTDGEAAARWLAAERQNVVAAITDAAGHGPRELSWRLLFGMRVFTWARRHFDGWADAGRAALAAARSASDEVGQMAVGLCLAVHAYSVGQVQEAAEHYQRVVALGDRGAWPKGRAIALGGLGSVHHQQGRLVRAARTFRQAHAADRAIGPRRGEAVSLSNLGTALYDCGDLVEARSVLCEALDLLVTAGSPIGQAVVLNVLGGVKLAEGDPHRSRELREQALRLFRDAGARRGQAATLDNLAVIASHLGDYPAAARFARESLAVAEKSDDNWNAVDALNTLAGVEHRLGDRVAASRRYRVALRAAIESGYRLGEVHALIGVASVDPGDEAAPSTVGRAVELASTMGARMVGARARTVSAAVHRAHGDLAAARSAAESALVTQRQYGYRPDEARTWLLLGELTGDGASLGRALELAEEMGMPEADEARALLS</sequence>
<keyword evidence="8" id="KW-1185">Reference proteome</keyword>
<dbReference type="AlphaFoldDB" id="A0A3N1HCA0"/>
<dbReference type="CDD" id="cd15831">
    <property type="entry name" value="BTAD"/>
    <property type="match status" value="1"/>
</dbReference>
<dbReference type="PANTHER" id="PTHR35807">
    <property type="entry name" value="TRANSCRIPTIONAL REGULATOR REDD-RELATED"/>
    <property type="match status" value="1"/>
</dbReference>
<keyword evidence="3 5" id="KW-0238">DNA-binding</keyword>
<gene>
    <name evidence="7" type="ORF">EDD40_5314</name>
</gene>
<dbReference type="PRINTS" id="PR00364">
    <property type="entry name" value="DISEASERSIST"/>
</dbReference>
<name>A0A3N1HCA0_9PSEU</name>
<feature type="DNA-binding region" description="OmpR/PhoB-type" evidence="5">
    <location>
        <begin position="1"/>
        <end position="93"/>
    </location>
</feature>
<evidence type="ECO:0000256" key="5">
    <source>
        <dbReference type="PROSITE-ProRule" id="PRU01091"/>
    </source>
</evidence>
<dbReference type="GO" id="GO:0003677">
    <property type="term" value="F:DNA binding"/>
    <property type="evidence" value="ECO:0007669"/>
    <property type="project" value="UniProtKB-UniRule"/>
</dbReference>
<evidence type="ECO:0000256" key="1">
    <source>
        <dbReference type="ARBA" id="ARBA00005820"/>
    </source>
</evidence>
<dbReference type="InterPro" id="IPR019734">
    <property type="entry name" value="TPR_rpt"/>
</dbReference>
<evidence type="ECO:0000256" key="2">
    <source>
        <dbReference type="ARBA" id="ARBA00023015"/>
    </source>
</evidence>
<dbReference type="GO" id="GO:0000160">
    <property type="term" value="P:phosphorelay signal transduction system"/>
    <property type="evidence" value="ECO:0007669"/>
    <property type="project" value="InterPro"/>
</dbReference>
<keyword evidence="2" id="KW-0805">Transcription regulation</keyword>
<dbReference type="Proteomes" id="UP000268727">
    <property type="component" value="Unassembled WGS sequence"/>
</dbReference>
<evidence type="ECO:0000313" key="8">
    <source>
        <dbReference type="Proteomes" id="UP000268727"/>
    </source>
</evidence>
<comment type="similarity">
    <text evidence="1">Belongs to the AfsR/DnrI/RedD regulatory family.</text>
</comment>
<dbReference type="SMART" id="SM00862">
    <property type="entry name" value="Trans_reg_C"/>
    <property type="match status" value="1"/>
</dbReference>
<proteinExistence type="inferred from homology"/>
<feature type="domain" description="OmpR/PhoB-type" evidence="6">
    <location>
        <begin position="1"/>
        <end position="93"/>
    </location>
</feature>
<dbReference type="Pfam" id="PF03704">
    <property type="entry name" value="BTAD"/>
    <property type="match status" value="1"/>
</dbReference>
<dbReference type="Pfam" id="PF13424">
    <property type="entry name" value="TPR_12"/>
    <property type="match status" value="2"/>
</dbReference>